<gene>
    <name evidence="4" type="ORF">TVAG_143220</name>
</gene>
<keyword evidence="2" id="KW-0106">Calcium</keyword>
<dbReference type="PANTHER" id="PTHR23056:SF110">
    <property type="entry name" value="CALMODULIN"/>
    <property type="match status" value="1"/>
</dbReference>
<reference evidence="4" key="1">
    <citation type="submission" date="2006-10" db="EMBL/GenBank/DDBJ databases">
        <authorList>
            <person name="Amadeo P."/>
            <person name="Zhao Q."/>
            <person name="Wortman J."/>
            <person name="Fraser-Liggett C."/>
            <person name="Carlton J."/>
        </authorList>
    </citation>
    <scope>NUCLEOTIDE SEQUENCE</scope>
    <source>
        <strain evidence="4">G3</strain>
    </source>
</reference>
<dbReference type="FunCoup" id="A2EWB9">
    <property type="interactions" value="251"/>
</dbReference>
<accession>A2EWB9</accession>
<dbReference type="InterPro" id="IPR045198">
    <property type="entry name" value="CNBL1-10"/>
</dbReference>
<dbReference type="Pfam" id="PF13499">
    <property type="entry name" value="EF-hand_7"/>
    <property type="match status" value="1"/>
</dbReference>
<dbReference type="RefSeq" id="XP_001315246.1">
    <property type="nucleotide sequence ID" value="XM_001315211.1"/>
</dbReference>
<dbReference type="STRING" id="5722.A2EWB9"/>
<proteinExistence type="predicted"/>
<dbReference type="SMR" id="A2EWB9"/>
<dbReference type="PANTHER" id="PTHR23056">
    <property type="entry name" value="CALCINEURIN B"/>
    <property type="match status" value="1"/>
</dbReference>
<dbReference type="GO" id="GO:0019900">
    <property type="term" value="F:kinase binding"/>
    <property type="evidence" value="ECO:0007669"/>
    <property type="project" value="InterPro"/>
</dbReference>
<dbReference type="VEuPathDB" id="TrichDB:TVAG_143220"/>
<dbReference type="SUPFAM" id="SSF47473">
    <property type="entry name" value="EF-hand"/>
    <property type="match status" value="1"/>
</dbReference>
<dbReference type="KEGG" id="tva:4760865"/>
<dbReference type="eggNOG" id="KOG0044">
    <property type="taxonomic scope" value="Eukaryota"/>
</dbReference>
<evidence type="ECO:0000313" key="5">
    <source>
        <dbReference type="Proteomes" id="UP000001542"/>
    </source>
</evidence>
<evidence type="ECO:0000256" key="1">
    <source>
        <dbReference type="ARBA" id="ARBA00022737"/>
    </source>
</evidence>
<dbReference type="EMBL" id="DS113517">
    <property type="protein sequence ID" value="EAY03023.1"/>
    <property type="molecule type" value="Genomic_DNA"/>
</dbReference>
<dbReference type="GO" id="GO:0005509">
    <property type="term" value="F:calcium ion binding"/>
    <property type="evidence" value="ECO:0007669"/>
    <property type="project" value="InterPro"/>
</dbReference>
<reference evidence="4" key="2">
    <citation type="journal article" date="2007" name="Science">
        <title>Draft genome sequence of the sexually transmitted pathogen Trichomonas vaginalis.</title>
        <authorList>
            <person name="Carlton J.M."/>
            <person name="Hirt R.P."/>
            <person name="Silva J.C."/>
            <person name="Delcher A.L."/>
            <person name="Schatz M."/>
            <person name="Zhao Q."/>
            <person name="Wortman J.R."/>
            <person name="Bidwell S.L."/>
            <person name="Alsmark U.C.M."/>
            <person name="Besteiro S."/>
            <person name="Sicheritz-Ponten T."/>
            <person name="Noel C.J."/>
            <person name="Dacks J.B."/>
            <person name="Foster P.G."/>
            <person name="Simillion C."/>
            <person name="Van de Peer Y."/>
            <person name="Miranda-Saavedra D."/>
            <person name="Barton G.J."/>
            <person name="Westrop G.D."/>
            <person name="Mueller S."/>
            <person name="Dessi D."/>
            <person name="Fiori P.L."/>
            <person name="Ren Q."/>
            <person name="Paulsen I."/>
            <person name="Zhang H."/>
            <person name="Bastida-Corcuera F.D."/>
            <person name="Simoes-Barbosa A."/>
            <person name="Brown M.T."/>
            <person name="Hayes R.D."/>
            <person name="Mukherjee M."/>
            <person name="Okumura C.Y."/>
            <person name="Schneider R."/>
            <person name="Smith A.J."/>
            <person name="Vanacova S."/>
            <person name="Villalvazo M."/>
            <person name="Haas B.J."/>
            <person name="Pertea M."/>
            <person name="Feldblyum T.V."/>
            <person name="Utterback T.R."/>
            <person name="Shu C.L."/>
            <person name="Osoegawa K."/>
            <person name="de Jong P.J."/>
            <person name="Hrdy I."/>
            <person name="Horvathova L."/>
            <person name="Zubacova Z."/>
            <person name="Dolezal P."/>
            <person name="Malik S.B."/>
            <person name="Logsdon J.M. Jr."/>
            <person name="Henze K."/>
            <person name="Gupta A."/>
            <person name="Wang C.C."/>
            <person name="Dunne R.L."/>
            <person name="Upcroft J.A."/>
            <person name="Upcroft P."/>
            <person name="White O."/>
            <person name="Salzberg S.L."/>
            <person name="Tang P."/>
            <person name="Chiu C.-H."/>
            <person name="Lee Y.-S."/>
            <person name="Embley T.M."/>
            <person name="Coombs G.H."/>
            <person name="Mottram J.C."/>
            <person name="Tachezy J."/>
            <person name="Fraser-Liggett C.M."/>
            <person name="Johnson P.J."/>
        </authorList>
    </citation>
    <scope>NUCLEOTIDE SEQUENCE [LARGE SCALE GENOMIC DNA]</scope>
    <source>
        <strain evidence="4">G3</strain>
    </source>
</reference>
<dbReference type="InterPro" id="IPR002048">
    <property type="entry name" value="EF_hand_dom"/>
</dbReference>
<dbReference type="OrthoDB" id="191686at2759"/>
<dbReference type="Proteomes" id="UP000001542">
    <property type="component" value="Unassembled WGS sequence"/>
</dbReference>
<feature type="domain" description="EF-hand" evidence="3">
    <location>
        <begin position="62"/>
        <end position="97"/>
    </location>
</feature>
<evidence type="ECO:0000313" key="4">
    <source>
        <dbReference type="EMBL" id="EAY03023.1"/>
    </source>
</evidence>
<keyword evidence="5" id="KW-1185">Reference proteome</keyword>
<protein>
    <submittedName>
        <fullName evidence="4">EF hand family protein</fullName>
    </submittedName>
</protein>
<dbReference type="SMART" id="SM00054">
    <property type="entry name" value="EFh"/>
    <property type="match status" value="3"/>
</dbReference>
<dbReference type="InterPro" id="IPR011992">
    <property type="entry name" value="EF-hand-dom_pair"/>
</dbReference>
<dbReference type="VEuPathDB" id="TrichDB:TVAGG3_0353200"/>
<sequence length="190" mass="21217">MGASDSIPKPTKEEVNELTKTTHFNAEEINKLYAAFLKIAGTPKNQDGKIQPQEFFDSLAITNEEYGLKVFEAFDSTADGDLTFGEYVKGVSQLCERATQEEKAKFCFGLFDSNKSGTISKPEFLSFIEASLGEMEGSSPELARNIALQLFTEIDHSKDGNITYPEFFKAVQKNNNIVNCVNVHVEYIFK</sequence>
<dbReference type="AlphaFoldDB" id="A2EWB9"/>
<dbReference type="PROSITE" id="PS50222">
    <property type="entry name" value="EF_HAND_2"/>
    <property type="match status" value="2"/>
</dbReference>
<dbReference type="CDD" id="cd00051">
    <property type="entry name" value="EFh"/>
    <property type="match status" value="1"/>
</dbReference>
<dbReference type="Gene3D" id="1.10.238.10">
    <property type="entry name" value="EF-hand"/>
    <property type="match status" value="1"/>
</dbReference>
<organism evidence="4 5">
    <name type="scientific">Trichomonas vaginalis (strain ATCC PRA-98 / G3)</name>
    <dbReference type="NCBI Taxonomy" id="412133"/>
    <lineage>
        <taxon>Eukaryota</taxon>
        <taxon>Metamonada</taxon>
        <taxon>Parabasalia</taxon>
        <taxon>Trichomonadida</taxon>
        <taxon>Trichomonadidae</taxon>
        <taxon>Trichomonas</taxon>
    </lineage>
</organism>
<dbReference type="PROSITE" id="PS00018">
    <property type="entry name" value="EF_HAND_1"/>
    <property type="match status" value="2"/>
</dbReference>
<dbReference type="InterPro" id="IPR018247">
    <property type="entry name" value="EF_Hand_1_Ca_BS"/>
</dbReference>
<dbReference type="InParanoid" id="A2EWB9"/>
<name>A2EWB9_TRIV3</name>
<evidence type="ECO:0000256" key="2">
    <source>
        <dbReference type="ARBA" id="ARBA00022837"/>
    </source>
</evidence>
<dbReference type="PRINTS" id="PR00450">
    <property type="entry name" value="RECOVERIN"/>
</dbReference>
<keyword evidence="1" id="KW-0677">Repeat</keyword>
<evidence type="ECO:0000259" key="3">
    <source>
        <dbReference type="PROSITE" id="PS50222"/>
    </source>
</evidence>
<dbReference type="GO" id="GO:0019722">
    <property type="term" value="P:calcium-mediated signaling"/>
    <property type="evidence" value="ECO:0007669"/>
    <property type="project" value="InterPro"/>
</dbReference>
<feature type="domain" description="EF-hand" evidence="3">
    <location>
        <begin position="99"/>
        <end position="134"/>
    </location>
</feature>